<dbReference type="InterPro" id="IPR004827">
    <property type="entry name" value="bZIP"/>
</dbReference>
<dbReference type="PANTHER" id="PTHR45764">
    <property type="entry name" value="BZIP TRANSCRIPTION FACTOR 44"/>
    <property type="match status" value="1"/>
</dbReference>
<evidence type="ECO:0000256" key="4">
    <source>
        <dbReference type="ARBA" id="ARBA00023163"/>
    </source>
</evidence>
<keyword evidence="5" id="KW-0539">Nucleus</keyword>
<dbReference type="OrthoDB" id="551672at2759"/>
<evidence type="ECO:0000256" key="1">
    <source>
        <dbReference type="ARBA" id="ARBA00004123"/>
    </source>
</evidence>
<dbReference type="GO" id="GO:0046982">
    <property type="term" value="F:protein heterodimerization activity"/>
    <property type="evidence" value="ECO:0007669"/>
    <property type="project" value="UniProtKB-ARBA"/>
</dbReference>
<evidence type="ECO:0000313" key="9">
    <source>
        <dbReference type="Proteomes" id="UP000030748"/>
    </source>
</evidence>
<dbReference type="PhylomeDB" id="A0A022QTD2"/>
<dbReference type="KEGG" id="egt:105965028"/>
<evidence type="ECO:0000256" key="2">
    <source>
        <dbReference type="ARBA" id="ARBA00023015"/>
    </source>
</evidence>
<dbReference type="InterPro" id="IPR045314">
    <property type="entry name" value="bZIP_plant_GBF1"/>
</dbReference>
<dbReference type="GO" id="GO:0003700">
    <property type="term" value="F:DNA-binding transcription factor activity"/>
    <property type="evidence" value="ECO:0000318"/>
    <property type="project" value="GO_Central"/>
</dbReference>
<dbReference type="PANTHER" id="PTHR45764:SF67">
    <property type="entry name" value="BZIP TRANSCRIPTION FACTOR 2"/>
    <property type="match status" value="1"/>
</dbReference>
<dbReference type="EMBL" id="KI631018">
    <property type="protein sequence ID" value="EYU31181.1"/>
    <property type="molecule type" value="Genomic_DNA"/>
</dbReference>
<evidence type="ECO:0000256" key="6">
    <source>
        <dbReference type="SAM" id="MobiDB-lite"/>
    </source>
</evidence>
<feature type="compositionally biased region" description="Polar residues" evidence="6">
    <location>
        <begin position="1"/>
        <end position="23"/>
    </location>
</feature>
<dbReference type="GO" id="GO:0000976">
    <property type="term" value="F:transcription cis-regulatory region binding"/>
    <property type="evidence" value="ECO:0000318"/>
    <property type="project" value="GO_Central"/>
</dbReference>
<dbReference type="eggNOG" id="ENOG502S0BS">
    <property type="taxonomic scope" value="Eukaryota"/>
</dbReference>
<gene>
    <name evidence="8" type="ORF">MIMGU_mgv1a015148mg</name>
</gene>
<dbReference type="CDD" id="cd14702">
    <property type="entry name" value="bZIP_plant_GBF1"/>
    <property type="match status" value="1"/>
</dbReference>
<evidence type="ECO:0000259" key="7">
    <source>
        <dbReference type="PROSITE" id="PS50217"/>
    </source>
</evidence>
<sequence length="166" mass="18916">MASPSTITGNSSGSDFQSSQENTTDVRKRKRMLSNRESARRSRMRKQKHLDDLKSQLTNLRSENHSILTNMNLVAQLQLNMESENSVLRAQISELHHRLQSLNDIVMISCMRSKESTHNSNALINVNEDYGDHNYQMVINGGGGVVDDFLIHNHWGLVHVNQPIMY</sequence>
<dbReference type="PROSITE" id="PS50217">
    <property type="entry name" value="BZIP"/>
    <property type="match status" value="1"/>
</dbReference>
<feature type="domain" description="BZIP" evidence="7">
    <location>
        <begin position="25"/>
        <end position="88"/>
    </location>
</feature>
<protein>
    <recommendedName>
        <fullName evidence="7">BZIP domain-containing protein</fullName>
    </recommendedName>
</protein>
<keyword evidence="9" id="KW-1185">Reference proteome</keyword>
<dbReference type="Pfam" id="PF00170">
    <property type="entry name" value="bZIP_1"/>
    <property type="match status" value="1"/>
</dbReference>
<dbReference type="AlphaFoldDB" id="A0A022QTD2"/>
<dbReference type="SMART" id="SM00338">
    <property type="entry name" value="BRLZ"/>
    <property type="match status" value="1"/>
</dbReference>
<keyword evidence="2" id="KW-0805">Transcription regulation</keyword>
<dbReference type="InterPro" id="IPR046347">
    <property type="entry name" value="bZIP_sf"/>
</dbReference>
<dbReference type="GO" id="GO:0045893">
    <property type="term" value="P:positive regulation of DNA-templated transcription"/>
    <property type="evidence" value="ECO:0000318"/>
    <property type="project" value="GO_Central"/>
</dbReference>
<proteinExistence type="predicted"/>
<evidence type="ECO:0000256" key="3">
    <source>
        <dbReference type="ARBA" id="ARBA00023125"/>
    </source>
</evidence>
<dbReference type="Gene3D" id="1.20.5.170">
    <property type="match status" value="1"/>
</dbReference>
<comment type="subcellular location">
    <subcellularLocation>
        <location evidence="1">Nucleus</location>
    </subcellularLocation>
</comment>
<dbReference type="STRING" id="4155.A0A022QTD2"/>
<feature type="region of interest" description="Disordered" evidence="6">
    <location>
        <begin position="1"/>
        <end position="50"/>
    </location>
</feature>
<organism evidence="8 9">
    <name type="scientific">Erythranthe guttata</name>
    <name type="common">Yellow monkey flower</name>
    <name type="synonym">Mimulus guttatus</name>
    <dbReference type="NCBI Taxonomy" id="4155"/>
    <lineage>
        <taxon>Eukaryota</taxon>
        <taxon>Viridiplantae</taxon>
        <taxon>Streptophyta</taxon>
        <taxon>Embryophyta</taxon>
        <taxon>Tracheophyta</taxon>
        <taxon>Spermatophyta</taxon>
        <taxon>Magnoliopsida</taxon>
        <taxon>eudicotyledons</taxon>
        <taxon>Gunneridae</taxon>
        <taxon>Pentapetalae</taxon>
        <taxon>asterids</taxon>
        <taxon>lamiids</taxon>
        <taxon>Lamiales</taxon>
        <taxon>Phrymaceae</taxon>
        <taxon>Erythranthe</taxon>
    </lineage>
</organism>
<dbReference type="FunFam" id="1.20.5.170:FF:000020">
    <property type="entry name" value="BZIP transcription factor"/>
    <property type="match status" value="1"/>
</dbReference>
<dbReference type="OMA" id="CNSIDEK"/>
<dbReference type="GO" id="GO:0005634">
    <property type="term" value="C:nucleus"/>
    <property type="evidence" value="ECO:0000318"/>
    <property type="project" value="GO_Central"/>
</dbReference>
<accession>A0A022QTD2</accession>
<evidence type="ECO:0000256" key="5">
    <source>
        <dbReference type="ARBA" id="ARBA00023242"/>
    </source>
</evidence>
<evidence type="ECO:0000313" key="8">
    <source>
        <dbReference type="EMBL" id="EYU31181.1"/>
    </source>
</evidence>
<name>A0A022QTD2_ERYGU</name>
<dbReference type="PROSITE" id="PS00036">
    <property type="entry name" value="BZIP_BASIC"/>
    <property type="match status" value="1"/>
</dbReference>
<keyword evidence="4" id="KW-0804">Transcription</keyword>
<dbReference type="SUPFAM" id="SSF57959">
    <property type="entry name" value="Leucine zipper domain"/>
    <property type="match status" value="1"/>
</dbReference>
<keyword evidence="3" id="KW-0238">DNA-binding</keyword>
<dbReference type="Proteomes" id="UP000030748">
    <property type="component" value="Unassembled WGS sequence"/>
</dbReference>
<reference evidence="8 9" key="1">
    <citation type="journal article" date="2013" name="Proc. Natl. Acad. Sci. U.S.A.">
        <title>Fine-scale variation in meiotic recombination in Mimulus inferred from population shotgun sequencing.</title>
        <authorList>
            <person name="Hellsten U."/>
            <person name="Wright K.M."/>
            <person name="Jenkins J."/>
            <person name="Shu S."/>
            <person name="Yuan Y."/>
            <person name="Wessler S.R."/>
            <person name="Schmutz J."/>
            <person name="Willis J.H."/>
            <person name="Rokhsar D.S."/>
        </authorList>
    </citation>
    <scope>NUCLEOTIDE SEQUENCE [LARGE SCALE GENOMIC DNA]</scope>
    <source>
        <strain evidence="9">cv. DUN x IM62</strain>
    </source>
</reference>